<dbReference type="EMBL" id="WHJE01000014">
    <property type="protein sequence ID" value="KAE8765182.1"/>
    <property type="molecule type" value="Genomic_DNA"/>
</dbReference>
<dbReference type="InterPro" id="IPR012349">
    <property type="entry name" value="Split_barrel_FMN-bd"/>
</dbReference>
<organism evidence="3 4">
    <name type="scientific">Georgenia thermotolerans</name>
    <dbReference type="NCBI Taxonomy" id="527326"/>
    <lineage>
        <taxon>Bacteria</taxon>
        <taxon>Bacillati</taxon>
        <taxon>Actinomycetota</taxon>
        <taxon>Actinomycetes</taxon>
        <taxon>Micrococcales</taxon>
        <taxon>Bogoriellaceae</taxon>
        <taxon>Georgenia</taxon>
    </lineage>
</organism>
<dbReference type="OrthoDB" id="157302at2"/>
<evidence type="ECO:0000256" key="1">
    <source>
        <dbReference type="ARBA" id="ARBA00023002"/>
    </source>
</evidence>
<dbReference type="PANTHER" id="PTHR35176">
    <property type="entry name" value="HEME OXYGENASE HI_0854-RELATED"/>
    <property type="match status" value="1"/>
</dbReference>
<sequence>MGEPRAERPYMPDYGVGASRWRELPWSWAAAKLAASRNYWLSTASGSGRPHALPVRGVWDDGEHRFAFSCGPHSRKAADLEANPYVALAVDDSAECLSLEGRAAVLRDRDRRATWIARYLDKYEHVAPALGDDFLRQGLVVEIVPARAFAVLDRAPDLAERSTRWSFDG</sequence>
<evidence type="ECO:0000259" key="2">
    <source>
        <dbReference type="Pfam" id="PF01243"/>
    </source>
</evidence>
<evidence type="ECO:0000313" key="3">
    <source>
        <dbReference type="EMBL" id="KAE8765182.1"/>
    </source>
</evidence>
<dbReference type="RefSeq" id="WP_152202924.1">
    <property type="nucleotide sequence ID" value="NZ_VUKF01000020.1"/>
</dbReference>
<dbReference type="Gene3D" id="2.30.110.10">
    <property type="entry name" value="Electron Transport, Fmn-binding Protein, Chain A"/>
    <property type="match status" value="1"/>
</dbReference>
<dbReference type="SUPFAM" id="SSF50475">
    <property type="entry name" value="FMN-binding split barrel"/>
    <property type="match status" value="1"/>
</dbReference>
<gene>
    <name evidence="3" type="ORF">GB883_05015</name>
</gene>
<dbReference type="GO" id="GO:0005829">
    <property type="term" value="C:cytosol"/>
    <property type="evidence" value="ECO:0007669"/>
    <property type="project" value="TreeGrafter"/>
</dbReference>
<comment type="caution">
    <text evidence="3">The sequence shown here is derived from an EMBL/GenBank/DDBJ whole genome shotgun (WGS) entry which is preliminary data.</text>
</comment>
<dbReference type="Proteomes" id="UP000451860">
    <property type="component" value="Unassembled WGS sequence"/>
</dbReference>
<dbReference type="GO" id="GO:0016627">
    <property type="term" value="F:oxidoreductase activity, acting on the CH-CH group of donors"/>
    <property type="evidence" value="ECO:0007669"/>
    <property type="project" value="TreeGrafter"/>
</dbReference>
<reference evidence="3 4" key="1">
    <citation type="submission" date="2019-10" db="EMBL/GenBank/DDBJ databases">
        <title>Georgenia wutianyii sp. nov. and Georgenia yuyongxinii sp. nov. isolated from plateau pika (Ochotona curzoniae) in the Qinghai-Tibet plateau of China.</title>
        <authorList>
            <person name="Tian Z."/>
        </authorList>
    </citation>
    <scope>NUCLEOTIDE SEQUENCE [LARGE SCALE GENOMIC DNA]</scope>
    <source>
        <strain evidence="3 4">DSM 21501</strain>
    </source>
</reference>
<protein>
    <submittedName>
        <fullName evidence="3">Pyridoxamine 5'-phosphate oxidase</fullName>
    </submittedName>
</protein>
<dbReference type="PANTHER" id="PTHR35176:SF4">
    <property type="entry name" value="PYRIDOXAMINE 5'-PHOSPHATE OXIDASE-RELATED FMN-BINDING"/>
    <property type="match status" value="1"/>
</dbReference>
<keyword evidence="4" id="KW-1185">Reference proteome</keyword>
<dbReference type="GO" id="GO:0070967">
    <property type="term" value="F:coenzyme F420 binding"/>
    <property type="evidence" value="ECO:0007669"/>
    <property type="project" value="TreeGrafter"/>
</dbReference>
<dbReference type="AlphaFoldDB" id="A0A7J5URV6"/>
<keyword evidence="1" id="KW-0560">Oxidoreductase</keyword>
<feature type="domain" description="Pyridoxamine 5'-phosphate oxidase N-terminal" evidence="2">
    <location>
        <begin position="32"/>
        <end position="142"/>
    </location>
</feature>
<dbReference type="InterPro" id="IPR052019">
    <property type="entry name" value="F420H2_bilvrd_red/Heme_oxyg"/>
</dbReference>
<name>A0A7J5URV6_9MICO</name>
<proteinExistence type="predicted"/>
<dbReference type="Pfam" id="PF01243">
    <property type="entry name" value="PNPOx_N"/>
    <property type="match status" value="1"/>
</dbReference>
<evidence type="ECO:0000313" key="4">
    <source>
        <dbReference type="Proteomes" id="UP000451860"/>
    </source>
</evidence>
<accession>A0A7J5URV6</accession>
<dbReference type="InterPro" id="IPR011576">
    <property type="entry name" value="Pyridox_Oxase_N"/>
</dbReference>